<dbReference type="PANTHER" id="PTHR21089">
    <property type="entry name" value="SHIKIMATE DEHYDROGENASE"/>
    <property type="match status" value="1"/>
</dbReference>
<comment type="similarity">
    <text evidence="8">Belongs to the shikimate dehydrogenase family.</text>
</comment>
<dbReference type="GO" id="GO:0004764">
    <property type="term" value="F:shikimate 3-dehydrogenase (NADP+) activity"/>
    <property type="evidence" value="ECO:0007669"/>
    <property type="project" value="UniProtKB-UniRule"/>
</dbReference>
<keyword evidence="6 8" id="KW-0057">Aromatic amino acid biosynthesis</keyword>
<dbReference type="InterPro" id="IPR036291">
    <property type="entry name" value="NAD(P)-bd_dom_sf"/>
</dbReference>
<organism evidence="11 12">
    <name type="scientific">Microvirga brassicacearum</name>
    <dbReference type="NCBI Taxonomy" id="2580413"/>
    <lineage>
        <taxon>Bacteria</taxon>
        <taxon>Pseudomonadati</taxon>
        <taxon>Pseudomonadota</taxon>
        <taxon>Alphaproteobacteria</taxon>
        <taxon>Hyphomicrobiales</taxon>
        <taxon>Methylobacteriaceae</taxon>
        <taxon>Microvirga</taxon>
    </lineage>
</organism>
<evidence type="ECO:0000256" key="2">
    <source>
        <dbReference type="ARBA" id="ARBA00012962"/>
    </source>
</evidence>
<feature type="binding site" evidence="8">
    <location>
        <position position="244"/>
    </location>
    <ligand>
        <name>NADP(+)</name>
        <dbReference type="ChEBI" id="CHEBI:58349"/>
    </ligand>
</feature>
<dbReference type="OrthoDB" id="9792692at2"/>
<dbReference type="GO" id="GO:0019632">
    <property type="term" value="P:shikimate metabolic process"/>
    <property type="evidence" value="ECO:0007669"/>
    <property type="project" value="InterPro"/>
</dbReference>
<evidence type="ECO:0000259" key="9">
    <source>
        <dbReference type="Pfam" id="PF01488"/>
    </source>
</evidence>
<feature type="active site" description="Proton acceptor" evidence="8">
    <location>
        <position position="65"/>
    </location>
</feature>
<evidence type="ECO:0000256" key="6">
    <source>
        <dbReference type="ARBA" id="ARBA00023141"/>
    </source>
</evidence>
<comment type="caution">
    <text evidence="11">The sequence shown here is derived from an EMBL/GenBank/DDBJ whole genome shotgun (WGS) entry which is preliminary data.</text>
</comment>
<dbReference type="RefSeq" id="WP_150942955.1">
    <property type="nucleotide sequence ID" value="NZ_VCMV01000010.1"/>
</dbReference>
<dbReference type="Gene3D" id="3.40.50.720">
    <property type="entry name" value="NAD(P)-binding Rossmann-like Domain"/>
    <property type="match status" value="1"/>
</dbReference>
<feature type="binding site" evidence="8">
    <location>
        <position position="86"/>
    </location>
    <ligand>
        <name>shikimate</name>
        <dbReference type="ChEBI" id="CHEBI:36208"/>
    </ligand>
</feature>
<evidence type="ECO:0000313" key="12">
    <source>
        <dbReference type="Proteomes" id="UP000325684"/>
    </source>
</evidence>
<feature type="binding site" evidence="8">
    <location>
        <position position="221"/>
    </location>
    <ligand>
        <name>NADP(+)</name>
        <dbReference type="ChEBI" id="CHEBI:58349"/>
    </ligand>
</feature>
<dbReference type="NCBIfam" id="TIGR00507">
    <property type="entry name" value="aroE"/>
    <property type="match status" value="1"/>
</dbReference>
<dbReference type="AlphaFoldDB" id="A0A5N3PE98"/>
<accession>A0A5N3PE98</accession>
<dbReference type="SUPFAM" id="SSF51735">
    <property type="entry name" value="NAD(P)-binding Rossmann-fold domains"/>
    <property type="match status" value="1"/>
</dbReference>
<evidence type="ECO:0000256" key="4">
    <source>
        <dbReference type="ARBA" id="ARBA00022857"/>
    </source>
</evidence>
<dbReference type="CDD" id="cd01065">
    <property type="entry name" value="NAD_bind_Shikimate_DH"/>
    <property type="match status" value="1"/>
</dbReference>
<evidence type="ECO:0000256" key="3">
    <source>
        <dbReference type="ARBA" id="ARBA00022605"/>
    </source>
</evidence>
<reference evidence="11 12" key="1">
    <citation type="journal article" date="2019" name="Microorganisms">
        <title>Genome Insights into the Novel Species Microvirga brassicacearum, a Rapeseed Endophyte with Biotechnological Potential.</title>
        <authorList>
            <person name="Jimenez-Gomez A."/>
            <person name="Saati-Santamaria Z."/>
            <person name="Igual J.M."/>
            <person name="Rivas R."/>
            <person name="Mateos P.F."/>
            <person name="Garcia-Fraile P."/>
        </authorList>
    </citation>
    <scope>NUCLEOTIDE SEQUENCE [LARGE SCALE GENOMIC DNA]</scope>
    <source>
        <strain evidence="11 12">CDVBN77</strain>
    </source>
</reference>
<dbReference type="NCBIfam" id="NF001310">
    <property type="entry name" value="PRK00258.1-2"/>
    <property type="match status" value="1"/>
</dbReference>
<dbReference type="GO" id="GO:0009073">
    <property type="term" value="P:aromatic amino acid family biosynthetic process"/>
    <property type="evidence" value="ECO:0007669"/>
    <property type="project" value="UniProtKB-KW"/>
</dbReference>
<keyword evidence="3 8" id="KW-0028">Amino-acid biosynthesis</keyword>
<comment type="caution">
    <text evidence="8">Lacks conserved residue(s) required for the propagation of feature annotation.</text>
</comment>
<name>A0A5N3PE98_9HYPH</name>
<evidence type="ECO:0000313" key="11">
    <source>
        <dbReference type="EMBL" id="KAB0267975.1"/>
    </source>
</evidence>
<dbReference type="EMBL" id="VCMV01000010">
    <property type="protein sequence ID" value="KAB0267975.1"/>
    <property type="molecule type" value="Genomic_DNA"/>
</dbReference>
<comment type="subunit">
    <text evidence="8">Homodimer.</text>
</comment>
<dbReference type="GO" id="GO:0009423">
    <property type="term" value="P:chorismate biosynthetic process"/>
    <property type="evidence" value="ECO:0007669"/>
    <property type="project" value="UniProtKB-UniRule"/>
</dbReference>
<dbReference type="FunFam" id="3.40.50.10860:FF:000006">
    <property type="entry name" value="Shikimate dehydrogenase (NADP(+))"/>
    <property type="match status" value="1"/>
</dbReference>
<comment type="catalytic activity">
    <reaction evidence="7 8">
        <text>shikimate + NADP(+) = 3-dehydroshikimate + NADPH + H(+)</text>
        <dbReference type="Rhea" id="RHEA:17737"/>
        <dbReference type="ChEBI" id="CHEBI:15378"/>
        <dbReference type="ChEBI" id="CHEBI:16630"/>
        <dbReference type="ChEBI" id="CHEBI:36208"/>
        <dbReference type="ChEBI" id="CHEBI:57783"/>
        <dbReference type="ChEBI" id="CHEBI:58349"/>
        <dbReference type="EC" id="1.1.1.25"/>
    </reaction>
</comment>
<comment type="pathway">
    <text evidence="1 8">Metabolic intermediate biosynthesis; chorismate biosynthesis; chorismate from D-erythrose 4-phosphate and phosphoenolpyruvate: step 4/7.</text>
</comment>
<feature type="domain" description="Quinate/shikimate 5-dehydrogenase/glutamyl-tRNA reductase" evidence="9">
    <location>
        <begin position="122"/>
        <end position="196"/>
    </location>
</feature>
<dbReference type="InterPro" id="IPR022893">
    <property type="entry name" value="Shikimate_DH_fam"/>
</dbReference>
<dbReference type="PANTHER" id="PTHR21089:SF1">
    <property type="entry name" value="BIFUNCTIONAL 3-DEHYDROQUINATE DEHYDRATASE_SHIKIMATE DEHYDROGENASE, CHLOROPLASTIC"/>
    <property type="match status" value="1"/>
</dbReference>
<dbReference type="HAMAP" id="MF_00222">
    <property type="entry name" value="Shikimate_DH_AroE"/>
    <property type="match status" value="1"/>
</dbReference>
<dbReference type="Pfam" id="PF08501">
    <property type="entry name" value="Shikimate_dh_N"/>
    <property type="match status" value="1"/>
</dbReference>
<dbReference type="InterPro" id="IPR011342">
    <property type="entry name" value="Shikimate_DH"/>
</dbReference>
<feature type="domain" description="Shikimate dehydrogenase substrate binding N-terminal" evidence="10">
    <location>
        <begin position="6"/>
        <end position="88"/>
    </location>
</feature>
<dbReference type="UniPathway" id="UPA00053">
    <property type="reaction ID" value="UER00087"/>
</dbReference>
<protein>
    <recommendedName>
        <fullName evidence="2 8">Shikimate dehydrogenase (NADP(+))</fullName>
        <shortName evidence="8">SDH</shortName>
        <ecNumber evidence="2 8">1.1.1.25</ecNumber>
    </recommendedName>
</protein>
<dbReference type="GO" id="GO:0008652">
    <property type="term" value="P:amino acid biosynthetic process"/>
    <property type="evidence" value="ECO:0007669"/>
    <property type="project" value="UniProtKB-KW"/>
</dbReference>
<proteinExistence type="inferred from homology"/>
<dbReference type="Pfam" id="PF01488">
    <property type="entry name" value="Shikimate_DH"/>
    <property type="match status" value="1"/>
</dbReference>
<dbReference type="NCBIfam" id="NF001312">
    <property type="entry name" value="PRK00258.1-4"/>
    <property type="match status" value="1"/>
</dbReference>
<gene>
    <name evidence="8" type="primary">aroE</name>
    <name evidence="11" type="ORF">FEZ63_07175</name>
</gene>
<evidence type="ECO:0000256" key="1">
    <source>
        <dbReference type="ARBA" id="ARBA00004871"/>
    </source>
</evidence>
<keyword evidence="4 8" id="KW-0521">NADP</keyword>
<dbReference type="InterPro" id="IPR013708">
    <property type="entry name" value="Shikimate_DH-bd_N"/>
</dbReference>
<evidence type="ECO:0000256" key="8">
    <source>
        <dbReference type="HAMAP-Rule" id="MF_00222"/>
    </source>
</evidence>
<feature type="binding site" evidence="8">
    <location>
        <position position="251"/>
    </location>
    <ligand>
        <name>shikimate</name>
        <dbReference type="ChEBI" id="CHEBI:36208"/>
    </ligand>
</feature>
<feature type="binding site" evidence="8">
    <location>
        <position position="61"/>
    </location>
    <ligand>
        <name>shikimate</name>
        <dbReference type="ChEBI" id="CHEBI:36208"/>
    </ligand>
</feature>
<dbReference type="Proteomes" id="UP000325684">
    <property type="component" value="Unassembled WGS sequence"/>
</dbReference>
<comment type="function">
    <text evidence="8">Involved in the biosynthesis of the chorismate, which leads to the biosynthesis of aromatic amino acids. Catalyzes the reversible NADPH linked reduction of 3-dehydroshikimate (DHSA) to yield shikimate (SA).</text>
</comment>
<keyword evidence="12" id="KW-1185">Reference proteome</keyword>
<feature type="binding site" evidence="8">
    <location>
        <position position="101"/>
    </location>
    <ligand>
        <name>shikimate</name>
        <dbReference type="ChEBI" id="CHEBI:36208"/>
    </ligand>
</feature>
<dbReference type="GO" id="GO:0005829">
    <property type="term" value="C:cytosol"/>
    <property type="evidence" value="ECO:0007669"/>
    <property type="project" value="TreeGrafter"/>
</dbReference>
<feature type="binding site" evidence="8">
    <location>
        <begin position="152"/>
        <end position="157"/>
    </location>
    <ligand>
        <name>NADP(+)</name>
        <dbReference type="ChEBI" id="CHEBI:58349"/>
    </ligand>
</feature>
<evidence type="ECO:0000259" key="10">
    <source>
        <dbReference type="Pfam" id="PF08501"/>
    </source>
</evidence>
<sequence length="282" mass="30582">MTKAFVVGHPIQHSRSPLIHGYWLRHYGIEGSYERIDVAPADFAAFLESFAARGFAGGNVTIPHKEAAFAGVDRRTRRAERVQAVNTLWIEDGVLWGDNTDVAGFVDNLDQNLGENWVQNVDTALLIGAGGAARAVVAGLQDRALRRIVVINRTAAKAEEIVRDFAPVAGPAIVAANWRDLDRLVIEAGLIVNSTSLGMAGQPPLEIDLTSARRDAIVTDIVYVPLKTALLREAENRSLRIVGGLGMLLHQAVPGFARWFNVTPEVTPELEALIVRDIEAAA</sequence>
<feature type="binding site" evidence="8">
    <location>
        <begin position="128"/>
        <end position="132"/>
    </location>
    <ligand>
        <name>NADP(+)</name>
        <dbReference type="ChEBI" id="CHEBI:58349"/>
    </ligand>
</feature>
<feature type="binding site" evidence="8">
    <location>
        <position position="223"/>
    </location>
    <ligand>
        <name>shikimate</name>
        <dbReference type="ChEBI" id="CHEBI:36208"/>
    </ligand>
</feature>
<dbReference type="EC" id="1.1.1.25" evidence="2 8"/>
<keyword evidence="5 8" id="KW-0560">Oxidoreductase</keyword>
<dbReference type="InterPro" id="IPR046346">
    <property type="entry name" value="Aminoacid_DH-like_N_sf"/>
</dbReference>
<dbReference type="InterPro" id="IPR006151">
    <property type="entry name" value="Shikm_DH/Glu-tRNA_Rdtase"/>
</dbReference>
<feature type="binding site" evidence="8">
    <location>
        <begin position="14"/>
        <end position="16"/>
    </location>
    <ligand>
        <name>shikimate</name>
        <dbReference type="ChEBI" id="CHEBI:36208"/>
    </ligand>
</feature>
<dbReference type="Gene3D" id="3.40.50.10860">
    <property type="entry name" value="Leucine Dehydrogenase, chain A, domain 1"/>
    <property type="match status" value="1"/>
</dbReference>
<dbReference type="GO" id="GO:0050661">
    <property type="term" value="F:NADP binding"/>
    <property type="evidence" value="ECO:0007669"/>
    <property type="project" value="InterPro"/>
</dbReference>
<evidence type="ECO:0000256" key="7">
    <source>
        <dbReference type="ARBA" id="ARBA00049442"/>
    </source>
</evidence>
<evidence type="ECO:0000256" key="5">
    <source>
        <dbReference type="ARBA" id="ARBA00023002"/>
    </source>
</evidence>
<dbReference type="SUPFAM" id="SSF53223">
    <property type="entry name" value="Aminoacid dehydrogenase-like, N-terminal domain"/>
    <property type="match status" value="1"/>
</dbReference>